<name>A0AAN6TKS6_9PEZI</name>
<evidence type="ECO:0000313" key="1">
    <source>
        <dbReference type="EMBL" id="KAK4116235.1"/>
    </source>
</evidence>
<keyword evidence="2" id="KW-1185">Reference proteome</keyword>
<protein>
    <submittedName>
        <fullName evidence="1">Uncharacterized protein</fullName>
    </submittedName>
</protein>
<proteinExistence type="predicted"/>
<sequence>MTVSSSHETENENDNLLQRCWRQQSCPNCLDTSRCSWCPFVCMPPPPIFSALPTPLWSLNSQPDTQTQSNTIYLPTPQNGTFKPNKDTVLHPKHISLPTPRAGTRRAHLPAVERALGAAHPALWVRRVNRDESECACRCCLDITACGPHIGRCDTLSVG</sequence>
<evidence type="ECO:0000313" key="2">
    <source>
        <dbReference type="Proteomes" id="UP001302812"/>
    </source>
</evidence>
<dbReference type="Proteomes" id="UP001302812">
    <property type="component" value="Unassembled WGS sequence"/>
</dbReference>
<comment type="caution">
    <text evidence="1">The sequence shown here is derived from an EMBL/GenBank/DDBJ whole genome shotgun (WGS) entry which is preliminary data.</text>
</comment>
<reference evidence="1" key="2">
    <citation type="submission" date="2023-05" db="EMBL/GenBank/DDBJ databases">
        <authorList>
            <consortium name="Lawrence Berkeley National Laboratory"/>
            <person name="Steindorff A."/>
            <person name="Hensen N."/>
            <person name="Bonometti L."/>
            <person name="Westerberg I."/>
            <person name="Brannstrom I.O."/>
            <person name="Guillou S."/>
            <person name="Cros-Aarteil S."/>
            <person name="Calhoun S."/>
            <person name="Haridas S."/>
            <person name="Kuo A."/>
            <person name="Mondo S."/>
            <person name="Pangilinan J."/>
            <person name="Riley R."/>
            <person name="Labutti K."/>
            <person name="Andreopoulos B."/>
            <person name="Lipzen A."/>
            <person name="Chen C."/>
            <person name="Yanf M."/>
            <person name="Daum C."/>
            <person name="Ng V."/>
            <person name="Clum A."/>
            <person name="Ohm R."/>
            <person name="Martin F."/>
            <person name="Silar P."/>
            <person name="Natvig D."/>
            <person name="Lalanne C."/>
            <person name="Gautier V."/>
            <person name="Ament-Velasquez S.L."/>
            <person name="Kruys A."/>
            <person name="Hutchinson M.I."/>
            <person name="Powell A.J."/>
            <person name="Barry K."/>
            <person name="Miller A.N."/>
            <person name="Grigoriev I.V."/>
            <person name="Debuchy R."/>
            <person name="Gladieux P."/>
            <person name="Thoren M.H."/>
            <person name="Johannesson H."/>
        </authorList>
    </citation>
    <scope>NUCLEOTIDE SEQUENCE</scope>
    <source>
        <strain evidence="1">CBS 508.74</strain>
    </source>
</reference>
<gene>
    <name evidence="1" type="ORF">N656DRAFT_774443</name>
</gene>
<dbReference type="EMBL" id="MU853333">
    <property type="protein sequence ID" value="KAK4116235.1"/>
    <property type="molecule type" value="Genomic_DNA"/>
</dbReference>
<dbReference type="AlphaFoldDB" id="A0AAN6TKS6"/>
<dbReference type="RefSeq" id="XP_064673805.1">
    <property type="nucleotide sequence ID" value="XM_064814271.1"/>
</dbReference>
<accession>A0AAN6TKS6</accession>
<dbReference type="GeneID" id="89938396"/>
<organism evidence="1 2">
    <name type="scientific">Canariomyces notabilis</name>
    <dbReference type="NCBI Taxonomy" id="2074819"/>
    <lineage>
        <taxon>Eukaryota</taxon>
        <taxon>Fungi</taxon>
        <taxon>Dikarya</taxon>
        <taxon>Ascomycota</taxon>
        <taxon>Pezizomycotina</taxon>
        <taxon>Sordariomycetes</taxon>
        <taxon>Sordariomycetidae</taxon>
        <taxon>Sordariales</taxon>
        <taxon>Chaetomiaceae</taxon>
        <taxon>Canariomyces</taxon>
    </lineage>
</organism>
<reference evidence="1" key="1">
    <citation type="journal article" date="2023" name="Mol. Phylogenet. Evol.">
        <title>Genome-scale phylogeny and comparative genomics of the fungal order Sordariales.</title>
        <authorList>
            <person name="Hensen N."/>
            <person name="Bonometti L."/>
            <person name="Westerberg I."/>
            <person name="Brannstrom I.O."/>
            <person name="Guillou S."/>
            <person name="Cros-Aarteil S."/>
            <person name="Calhoun S."/>
            <person name="Haridas S."/>
            <person name="Kuo A."/>
            <person name="Mondo S."/>
            <person name="Pangilinan J."/>
            <person name="Riley R."/>
            <person name="LaButti K."/>
            <person name="Andreopoulos B."/>
            <person name="Lipzen A."/>
            <person name="Chen C."/>
            <person name="Yan M."/>
            <person name="Daum C."/>
            <person name="Ng V."/>
            <person name="Clum A."/>
            <person name="Steindorff A."/>
            <person name="Ohm R.A."/>
            <person name="Martin F."/>
            <person name="Silar P."/>
            <person name="Natvig D.O."/>
            <person name="Lalanne C."/>
            <person name="Gautier V."/>
            <person name="Ament-Velasquez S.L."/>
            <person name="Kruys A."/>
            <person name="Hutchinson M.I."/>
            <person name="Powell A.J."/>
            <person name="Barry K."/>
            <person name="Miller A.N."/>
            <person name="Grigoriev I.V."/>
            <person name="Debuchy R."/>
            <person name="Gladieux P."/>
            <person name="Hiltunen Thoren M."/>
            <person name="Johannesson H."/>
        </authorList>
    </citation>
    <scope>NUCLEOTIDE SEQUENCE</scope>
    <source>
        <strain evidence="1">CBS 508.74</strain>
    </source>
</reference>